<comment type="similarity">
    <text evidence="2 10 11">Belongs to the TonB-dependent receptor family.</text>
</comment>
<evidence type="ECO:0000259" key="14">
    <source>
        <dbReference type="Pfam" id="PF07715"/>
    </source>
</evidence>
<evidence type="ECO:0000256" key="4">
    <source>
        <dbReference type="ARBA" id="ARBA00022452"/>
    </source>
</evidence>
<evidence type="ECO:0000256" key="8">
    <source>
        <dbReference type="ARBA" id="ARBA00023170"/>
    </source>
</evidence>
<dbReference type="InterPro" id="IPR036942">
    <property type="entry name" value="Beta-barrel_TonB_sf"/>
</dbReference>
<feature type="chain" id="PRO_5037459297" evidence="12">
    <location>
        <begin position="21"/>
        <end position="791"/>
    </location>
</feature>
<reference evidence="15" key="1">
    <citation type="submission" date="2021-03" db="EMBL/GenBank/DDBJ databases">
        <title>Comamonas denitrificans.</title>
        <authorList>
            <person name="Finster K."/>
        </authorList>
    </citation>
    <scope>NUCLEOTIDE SEQUENCE</scope>
    <source>
        <strain evidence="15">MM2021_4</strain>
    </source>
</reference>
<keyword evidence="8 15" id="KW-0675">Receptor</keyword>
<evidence type="ECO:0000313" key="16">
    <source>
        <dbReference type="Proteomes" id="UP000664731"/>
    </source>
</evidence>
<evidence type="ECO:0000256" key="1">
    <source>
        <dbReference type="ARBA" id="ARBA00004571"/>
    </source>
</evidence>
<dbReference type="InterPro" id="IPR039426">
    <property type="entry name" value="TonB-dep_rcpt-like"/>
</dbReference>
<feature type="domain" description="TonB-dependent receptor plug" evidence="14">
    <location>
        <begin position="62"/>
        <end position="178"/>
    </location>
</feature>
<keyword evidence="3 10" id="KW-0813">Transport</keyword>
<keyword evidence="16" id="KW-1185">Reference proteome</keyword>
<name>A0A939KDG6_9BURK</name>
<evidence type="ECO:0000256" key="11">
    <source>
        <dbReference type="RuleBase" id="RU003357"/>
    </source>
</evidence>
<dbReference type="EMBL" id="JAFNME010000009">
    <property type="protein sequence ID" value="MBO1249349.1"/>
    <property type="molecule type" value="Genomic_DNA"/>
</dbReference>
<evidence type="ECO:0000256" key="3">
    <source>
        <dbReference type="ARBA" id="ARBA00022448"/>
    </source>
</evidence>
<comment type="subcellular location">
    <subcellularLocation>
        <location evidence="1 10">Cell outer membrane</location>
        <topology evidence="1 10">Multi-pass membrane protein</topology>
    </subcellularLocation>
</comment>
<organism evidence="15 16">
    <name type="scientific">Comamonas denitrificans</name>
    <dbReference type="NCBI Taxonomy" id="117506"/>
    <lineage>
        <taxon>Bacteria</taxon>
        <taxon>Pseudomonadati</taxon>
        <taxon>Pseudomonadota</taxon>
        <taxon>Betaproteobacteria</taxon>
        <taxon>Burkholderiales</taxon>
        <taxon>Comamonadaceae</taxon>
        <taxon>Comamonas</taxon>
    </lineage>
</organism>
<dbReference type="AlphaFoldDB" id="A0A939KDG6"/>
<dbReference type="InterPro" id="IPR000531">
    <property type="entry name" value="Beta-barrel_TonB"/>
</dbReference>
<dbReference type="PANTHER" id="PTHR47234:SF3">
    <property type="entry name" value="SECRETIN_TONB SHORT N-TERMINAL DOMAIN-CONTAINING PROTEIN"/>
    <property type="match status" value="1"/>
</dbReference>
<evidence type="ECO:0000256" key="12">
    <source>
        <dbReference type="SAM" id="SignalP"/>
    </source>
</evidence>
<gene>
    <name evidence="15" type="ORF">J1777_05790</name>
</gene>
<dbReference type="RefSeq" id="WP_207574869.1">
    <property type="nucleotide sequence ID" value="NZ_JAFNME010000009.1"/>
</dbReference>
<dbReference type="Proteomes" id="UP000664731">
    <property type="component" value="Unassembled WGS sequence"/>
</dbReference>
<protein>
    <submittedName>
        <fullName evidence="15">TonB-dependent receptor</fullName>
    </submittedName>
</protein>
<dbReference type="InterPro" id="IPR037066">
    <property type="entry name" value="Plug_dom_sf"/>
</dbReference>
<evidence type="ECO:0000256" key="7">
    <source>
        <dbReference type="ARBA" id="ARBA00023136"/>
    </source>
</evidence>
<evidence type="ECO:0000313" key="15">
    <source>
        <dbReference type="EMBL" id="MBO1249349.1"/>
    </source>
</evidence>
<keyword evidence="4 10" id="KW-1134">Transmembrane beta strand</keyword>
<sequence length="791" mass="85815">MKLFLCLLSLVVLGLPRAQAEPVVAGQTLYDLPLEELVRVQVPLQADVGTRDGAHTALHAIVPTDVYTTEQLLSVGEMGLAYALAALVPGFNHPRPSIADGTDHAPPFTLRSLSPDQVLVLVNGKRLHQSSLLHTNSTIGRGSSSVDLNTIPLLAVERVEVLRDGAAAQYGSDAIAGIINIVLKGYGQTNQALLGWGRTTQGDGIQRQASLFHSTALASDGFFNITAELRDRGSSNRARPDADGQTRLHFGDADTQDGQLAWNAELPQGDTTLFSHGHLSRRHSRAGAFFRNADSDKNLPSIYPQGFLPQIAPRITDLSASFGVKGILASGSPWSLAYTAGMNDYRFFVRNSLNRSLGADSPTRFDSGSTAFVQHTLNADVQHNFGPHSLAGGYEYRRADYRIRAGEPASYTLGPDSPWYAGAQGFGGFSPDNATHAQRDSHAVYLDAKYALHPQWTVLGALRAEHYSDFGPTLNGKLAVRYQPTPQWLLRGGLSTGFRAPSLTQTGFTSTSTVLDGSALLQYGHYGVSHPVARALGAQDLKPEKSQHLTFGTVWQPSPQLTASMDGFVTEIDDRIMPTSYIAKSSLAQLSPQAQAILQQYGVEGATYFTNAVRTRTHGVDLRLDYQHDLAPGRRWHLRAAYSYAATRITGVNAAPSVLGVDMTDLVLDPYARVTLEAGQPRHSAKLWSRYSTAQYDLTFNLNYFGSYASTYGSDKVGFAAQWTLDAQLSYRLSKNTTLTVGGTNLLNTRPSQWGQTTDPIIGVGKPIAYSQYAPFGFNGAAYYLRLGVRF</sequence>
<keyword evidence="5 10" id="KW-0812">Transmembrane</keyword>
<dbReference type="SUPFAM" id="SSF56935">
    <property type="entry name" value="Porins"/>
    <property type="match status" value="1"/>
</dbReference>
<evidence type="ECO:0000256" key="9">
    <source>
        <dbReference type="ARBA" id="ARBA00023237"/>
    </source>
</evidence>
<keyword evidence="12" id="KW-0732">Signal</keyword>
<evidence type="ECO:0000259" key="13">
    <source>
        <dbReference type="Pfam" id="PF00593"/>
    </source>
</evidence>
<evidence type="ECO:0000256" key="2">
    <source>
        <dbReference type="ARBA" id="ARBA00009810"/>
    </source>
</evidence>
<evidence type="ECO:0000256" key="5">
    <source>
        <dbReference type="ARBA" id="ARBA00022692"/>
    </source>
</evidence>
<feature type="signal peptide" evidence="12">
    <location>
        <begin position="1"/>
        <end position="20"/>
    </location>
</feature>
<accession>A0A939KDG6</accession>
<keyword evidence="7 10" id="KW-0472">Membrane</keyword>
<dbReference type="PANTHER" id="PTHR47234">
    <property type="match status" value="1"/>
</dbReference>
<proteinExistence type="inferred from homology"/>
<dbReference type="Pfam" id="PF07715">
    <property type="entry name" value="Plug"/>
    <property type="match status" value="1"/>
</dbReference>
<dbReference type="InterPro" id="IPR012910">
    <property type="entry name" value="Plug_dom"/>
</dbReference>
<dbReference type="Gene3D" id="2.40.170.20">
    <property type="entry name" value="TonB-dependent receptor, beta-barrel domain"/>
    <property type="match status" value="1"/>
</dbReference>
<dbReference type="PROSITE" id="PS52016">
    <property type="entry name" value="TONB_DEPENDENT_REC_3"/>
    <property type="match status" value="1"/>
</dbReference>
<comment type="caution">
    <text evidence="15">The sequence shown here is derived from an EMBL/GenBank/DDBJ whole genome shotgun (WGS) entry which is preliminary data.</text>
</comment>
<feature type="domain" description="TonB-dependent receptor-like beta-barrel" evidence="13">
    <location>
        <begin position="283"/>
        <end position="746"/>
    </location>
</feature>
<dbReference type="CDD" id="cd01347">
    <property type="entry name" value="ligand_gated_channel"/>
    <property type="match status" value="1"/>
</dbReference>
<evidence type="ECO:0000256" key="6">
    <source>
        <dbReference type="ARBA" id="ARBA00023077"/>
    </source>
</evidence>
<keyword evidence="9 10" id="KW-0998">Cell outer membrane</keyword>
<dbReference type="Pfam" id="PF00593">
    <property type="entry name" value="TonB_dep_Rec_b-barrel"/>
    <property type="match status" value="1"/>
</dbReference>
<dbReference type="GO" id="GO:0009279">
    <property type="term" value="C:cell outer membrane"/>
    <property type="evidence" value="ECO:0007669"/>
    <property type="project" value="UniProtKB-SubCell"/>
</dbReference>
<evidence type="ECO:0000256" key="10">
    <source>
        <dbReference type="PROSITE-ProRule" id="PRU01360"/>
    </source>
</evidence>
<dbReference type="Gene3D" id="2.170.130.10">
    <property type="entry name" value="TonB-dependent receptor, plug domain"/>
    <property type="match status" value="1"/>
</dbReference>
<keyword evidence="6 11" id="KW-0798">TonB box</keyword>